<comment type="caution">
    <text evidence="12">The sequence shown here is derived from an EMBL/GenBank/DDBJ whole genome shotgun (WGS) entry which is preliminary data.</text>
</comment>
<dbReference type="InterPro" id="IPR036640">
    <property type="entry name" value="ABC1_TM_sf"/>
</dbReference>
<sequence length="576" mass="66480">MIWDYLKDKKKYLFPALIFLLLVDIAQLLVPLMTKKAIDGLRQSPNMNDLLVTGLIIFGLAVSVFIFRFSWRYFLLRMAFKIVVNLRNKIYYNLLKFSQHFFGKWETGDIMARAINDMRAVQRMFSFGIVTIVDAIVLGIASLIFMFSFHVKLTLIALAPMPILIFAVWFFEDKIHRTFREVQEKFSGLQNFVQEDFSGIFVIKAFNRELNEKNRFAKENQEYVDKNLKVARLFATLRPFIMFIVGLSNLLVLYFGGKLVISGELQLGSFFAFFQYLQYMSWPMMALGFAINLYQRGKASLSRVEDITEREPIVYDRENALDVDDIDSVSLKVKDLSFKYDNANESALKNINFEVKKGESVGIIGRIGSGKTTLVKNISRLVKIPEDTIIVNNRDINDYKLSSLRNMISYVPQDSFLFSTTIRENIAYFNPDMSIEKIKKAAEIADLKDAIDDLPKKYDTKLGERGVNLSGGQKQRMTIARAILKDAPFFIFDDSFSSIDTNTEEKILNNLKDILKNKTTIIIAHRISTIKYVDKIMVLDEGKIVEKGTHEELIKKQGEYYNIYKIQELKEKIAKE</sequence>
<protein>
    <submittedName>
        <fullName evidence="12">ABC transporter ATP-binding protein</fullName>
    </submittedName>
</protein>
<dbReference type="InterPro" id="IPR003439">
    <property type="entry name" value="ABC_transporter-like_ATP-bd"/>
</dbReference>
<dbReference type="InterPro" id="IPR003593">
    <property type="entry name" value="AAA+_ATPase"/>
</dbReference>
<name>A0A5D0MH73_9BACT</name>
<dbReference type="PANTHER" id="PTHR43394">
    <property type="entry name" value="ATP-DEPENDENT PERMEASE MDL1, MITOCHONDRIAL"/>
    <property type="match status" value="1"/>
</dbReference>
<feature type="domain" description="ABC transmembrane type-1" evidence="11">
    <location>
        <begin position="16"/>
        <end position="296"/>
    </location>
</feature>
<evidence type="ECO:0000256" key="6">
    <source>
        <dbReference type="ARBA" id="ARBA00022840"/>
    </source>
</evidence>
<keyword evidence="2" id="KW-0813">Transport</keyword>
<dbReference type="Gene3D" id="1.20.1560.10">
    <property type="entry name" value="ABC transporter type 1, transmembrane domain"/>
    <property type="match status" value="1"/>
</dbReference>
<dbReference type="InterPro" id="IPR039421">
    <property type="entry name" value="Type_1_exporter"/>
</dbReference>
<organism evidence="12 13">
    <name type="scientific">Candidatus Mcinerneyibacterium aminivorans</name>
    <dbReference type="NCBI Taxonomy" id="2703815"/>
    <lineage>
        <taxon>Bacteria</taxon>
        <taxon>Candidatus Macinerneyibacteriota</taxon>
        <taxon>Candidatus Mcinerneyibacteria</taxon>
        <taxon>Candidatus Mcinerneyibacteriales</taxon>
        <taxon>Candidatus Mcinerneyibacteriaceae</taxon>
        <taxon>Candidatus Mcinerneyibacterium</taxon>
    </lineage>
</organism>
<proteinExistence type="predicted"/>
<dbReference type="AlphaFoldDB" id="A0A5D0MH73"/>
<keyword evidence="5" id="KW-0547">Nucleotide-binding</keyword>
<feature type="transmembrane region" description="Helical" evidence="9">
    <location>
        <begin position="236"/>
        <end position="256"/>
    </location>
</feature>
<dbReference type="GO" id="GO:0005886">
    <property type="term" value="C:plasma membrane"/>
    <property type="evidence" value="ECO:0007669"/>
    <property type="project" value="UniProtKB-SubCell"/>
</dbReference>
<dbReference type="Gene3D" id="3.40.50.300">
    <property type="entry name" value="P-loop containing nucleotide triphosphate hydrolases"/>
    <property type="match status" value="1"/>
</dbReference>
<dbReference type="CDD" id="cd18541">
    <property type="entry name" value="ABC_6TM_TmrB_like"/>
    <property type="match status" value="1"/>
</dbReference>
<reference evidence="12" key="1">
    <citation type="submission" date="2019-08" db="EMBL/GenBank/DDBJ databases">
        <title>Genomic characterization of a novel candidate phylum (ARYD3) from a high temperature, high salinity tertiary oil reservoir in north central Oklahoma, USA.</title>
        <authorList>
            <person name="Youssef N.H."/>
            <person name="Yadav A."/>
            <person name="Elshahed M.S."/>
        </authorList>
    </citation>
    <scope>NUCLEOTIDE SEQUENCE [LARGE SCALE GENOMIC DNA]</scope>
    <source>
        <strain evidence="12">ARYD3</strain>
    </source>
</reference>
<dbReference type="PANTHER" id="PTHR43394:SF1">
    <property type="entry name" value="ATP-BINDING CASSETTE SUB-FAMILY B MEMBER 10, MITOCHONDRIAL"/>
    <property type="match status" value="1"/>
</dbReference>
<keyword evidence="13" id="KW-1185">Reference proteome</keyword>
<evidence type="ECO:0000256" key="7">
    <source>
        <dbReference type="ARBA" id="ARBA00022989"/>
    </source>
</evidence>
<keyword evidence="3" id="KW-1003">Cell membrane</keyword>
<dbReference type="PROSITE" id="PS50893">
    <property type="entry name" value="ABC_TRANSPORTER_2"/>
    <property type="match status" value="1"/>
</dbReference>
<keyword evidence="4 9" id="KW-0812">Transmembrane</keyword>
<feature type="transmembrane region" description="Helical" evidence="9">
    <location>
        <begin position="276"/>
        <end position="294"/>
    </location>
</feature>
<dbReference type="EMBL" id="VSIX01000062">
    <property type="protein sequence ID" value="TYB30963.1"/>
    <property type="molecule type" value="Genomic_DNA"/>
</dbReference>
<dbReference type="InterPro" id="IPR011527">
    <property type="entry name" value="ABC1_TM_dom"/>
</dbReference>
<evidence type="ECO:0000256" key="8">
    <source>
        <dbReference type="ARBA" id="ARBA00023136"/>
    </source>
</evidence>
<evidence type="ECO:0000256" key="4">
    <source>
        <dbReference type="ARBA" id="ARBA00022692"/>
    </source>
</evidence>
<evidence type="ECO:0000256" key="2">
    <source>
        <dbReference type="ARBA" id="ARBA00022448"/>
    </source>
</evidence>
<dbReference type="FunFam" id="1.20.1560.10:FF:000011">
    <property type="entry name" value="Multidrug ABC transporter ATP-binding protein"/>
    <property type="match status" value="1"/>
</dbReference>
<dbReference type="SUPFAM" id="SSF90123">
    <property type="entry name" value="ABC transporter transmembrane region"/>
    <property type="match status" value="1"/>
</dbReference>
<dbReference type="PROSITE" id="PS50929">
    <property type="entry name" value="ABC_TM1F"/>
    <property type="match status" value="1"/>
</dbReference>
<dbReference type="SUPFAM" id="SSF52540">
    <property type="entry name" value="P-loop containing nucleoside triphosphate hydrolases"/>
    <property type="match status" value="1"/>
</dbReference>
<accession>A0A5D0MH73</accession>
<evidence type="ECO:0000256" key="3">
    <source>
        <dbReference type="ARBA" id="ARBA00022475"/>
    </source>
</evidence>
<feature type="transmembrane region" description="Helical" evidence="9">
    <location>
        <begin position="12"/>
        <end position="30"/>
    </location>
</feature>
<dbReference type="InterPro" id="IPR017871">
    <property type="entry name" value="ABC_transporter-like_CS"/>
</dbReference>
<comment type="subcellular location">
    <subcellularLocation>
        <location evidence="1">Cell membrane</location>
        <topology evidence="1">Multi-pass membrane protein</topology>
    </subcellularLocation>
</comment>
<evidence type="ECO:0000259" key="11">
    <source>
        <dbReference type="PROSITE" id="PS50929"/>
    </source>
</evidence>
<feature type="transmembrane region" description="Helical" evidence="9">
    <location>
        <begin position="153"/>
        <end position="171"/>
    </location>
</feature>
<dbReference type="GO" id="GO:0016887">
    <property type="term" value="F:ATP hydrolysis activity"/>
    <property type="evidence" value="ECO:0007669"/>
    <property type="project" value="InterPro"/>
</dbReference>
<dbReference type="Proteomes" id="UP000324143">
    <property type="component" value="Unassembled WGS sequence"/>
</dbReference>
<keyword evidence="8 9" id="KW-0472">Membrane</keyword>
<evidence type="ECO:0000256" key="9">
    <source>
        <dbReference type="SAM" id="Phobius"/>
    </source>
</evidence>
<gene>
    <name evidence="12" type="ORF">FXF47_06605</name>
</gene>
<feature type="domain" description="ABC transporter" evidence="10">
    <location>
        <begin position="331"/>
        <end position="566"/>
    </location>
</feature>
<feature type="transmembrane region" description="Helical" evidence="9">
    <location>
        <begin position="125"/>
        <end position="147"/>
    </location>
</feature>
<keyword evidence="6 12" id="KW-0067">ATP-binding</keyword>
<evidence type="ECO:0000256" key="1">
    <source>
        <dbReference type="ARBA" id="ARBA00004651"/>
    </source>
</evidence>
<dbReference type="Pfam" id="PF00005">
    <property type="entry name" value="ABC_tran"/>
    <property type="match status" value="1"/>
</dbReference>
<evidence type="ECO:0000313" key="13">
    <source>
        <dbReference type="Proteomes" id="UP000324143"/>
    </source>
</evidence>
<evidence type="ECO:0000259" key="10">
    <source>
        <dbReference type="PROSITE" id="PS50893"/>
    </source>
</evidence>
<evidence type="ECO:0000256" key="5">
    <source>
        <dbReference type="ARBA" id="ARBA00022741"/>
    </source>
</evidence>
<keyword evidence="7 9" id="KW-1133">Transmembrane helix</keyword>
<evidence type="ECO:0000313" key="12">
    <source>
        <dbReference type="EMBL" id="TYB30963.1"/>
    </source>
</evidence>
<feature type="transmembrane region" description="Helical" evidence="9">
    <location>
        <begin position="50"/>
        <end position="71"/>
    </location>
</feature>
<dbReference type="InterPro" id="IPR027417">
    <property type="entry name" value="P-loop_NTPase"/>
</dbReference>
<dbReference type="SMART" id="SM00382">
    <property type="entry name" value="AAA"/>
    <property type="match status" value="1"/>
</dbReference>
<dbReference type="GO" id="GO:0005524">
    <property type="term" value="F:ATP binding"/>
    <property type="evidence" value="ECO:0007669"/>
    <property type="project" value="UniProtKB-KW"/>
</dbReference>
<dbReference type="FunFam" id="3.40.50.300:FF:000221">
    <property type="entry name" value="Multidrug ABC transporter ATP-binding protein"/>
    <property type="match status" value="1"/>
</dbReference>
<dbReference type="GO" id="GO:0015421">
    <property type="term" value="F:ABC-type oligopeptide transporter activity"/>
    <property type="evidence" value="ECO:0007669"/>
    <property type="project" value="TreeGrafter"/>
</dbReference>
<dbReference type="Pfam" id="PF00664">
    <property type="entry name" value="ABC_membrane"/>
    <property type="match status" value="1"/>
</dbReference>
<dbReference type="PROSITE" id="PS00211">
    <property type="entry name" value="ABC_TRANSPORTER_1"/>
    <property type="match status" value="1"/>
</dbReference>